<dbReference type="Pfam" id="PF00907">
    <property type="entry name" value="T-box"/>
    <property type="match status" value="1"/>
</dbReference>
<dbReference type="SUPFAM" id="SSF49417">
    <property type="entry name" value="p53-like transcription factors"/>
    <property type="match status" value="1"/>
</dbReference>
<feature type="region of interest" description="Disordered" evidence="16">
    <location>
        <begin position="1666"/>
        <end position="1688"/>
    </location>
</feature>
<feature type="region of interest" description="Disordered" evidence="16">
    <location>
        <begin position="2349"/>
        <end position="2378"/>
    </location>
</feature>
<evidence type="ECO:0000256" key="13">
    <source>
        <dbReference type="ARBA" id="ARBA00067820"/>
    </source>
</evidence>
<evidence type="ECO:0000256" key="16">
    <source>
        <dbReference type="SAM" id="MobiDB-lite"/>
    </source>
</evidence>
<dbReference type="InterPro" id="IPR032060">
    <property type="entry name" value="MGA_dom"/>
</dbReference>
<evidence type="ECO:0000256" key="11">
    <source>
        <dbReference type="ARBA" id="ARBA00023242"/>
    </source>
</evidence>
<evidence type="ECO:0000313" key="19">
    <source>
        <dbReference type="Ensembl" id="ENSSSCP00030022822.1"/>
    </source>
</evidence>
<feature type="region of interest" description="Disordered" evidence="16">
    <location>
        <begin position="1728"/>
        <end position="1753"/>
    </location>
</feature>
<comment type="subcellular location">
    <subcellularLocation>
        <location evidence="1 14">Nucleus</location>
    </subcellularLocation>
</comment>
<dbReference type="GO" id="GO:0003700">
    <property type="term" value="F:DNA-binding transcription factor activity"/>
    <property type="evidence" value="ECO:0007669"/>
    <property type="project" value="InterPro"/>
</dbReference>
<dbReference type="InterPro" id="IPR008967">
    <property type="entry name" value="p53-like_TF_DNA-bd_sf"/>
</dbReference>
<evidence type="ECO:0000256" key="9">
    <source>
        <dbReference type="ARBA" id="ARBA00023125"/>
    </source>
</evidence>
<feature type="coiled-coil region" evidence="15">
    <location>
        <begin position="1110"/>
        <end position="1141"/>
    </location>
</feature>
<accession>A0A8D0WNM5</accession>
<dbReference type="GO" id="GO:0046983">
    <property type="term" value="F:protein dimerization activity"/>
    <property type="evidence" value="ECO:0007669"/>
    <property type="project" value="InterPro"/>
</dbReference>
<feature type="compositionally biased region" description="Low complexity" evidence="16">
    <location>
        <begin position="2772"/>
        <end position="2786"/>
    </location>
</feature>
<evidence type="ECO:0000256" key="5">
    <source>
        <dbReference type="ARBA" id="ARBA00022553"/>
    </source>
</evidence>
<keyword evidence="2" id="KW-0488">Methylation</keyword>
<feature type="region of interest" description="Disordered" evidence="16">
    <location>
        <begin position="1245"/>
        <end position="1328"/>
    </location>
</feature>
<dbReference type="Ensembl" id="ENSSSCT00030050187.1">
    <property type="protein sequence ID" value="ENSSSCP00030022822.1"/>
    <property type="gene ID" value="ENSSSCG00030036071.1"/>
</dbReference>
<feature type="compositionally biased region" description="Low complexity" evidence="16">
    <location>
        <begin position="1307"/>
        <end position="1318"/>
    </location>
</feature>
<dbReference type="Pfam" id="PF00010">
    <property type="entry name" value="HLH"/>
    <property type="match status" value="1"/>
</dbReference>
<keyword evidence="11 14" id="KW-0539">Nucleus</keyword>
<feature type="compositionally biased region" description="Basic and acidic residues" evidence="16">
    <location>
        <begin position="309"/>
        <end position="323"/>
    </location>
</feature>
<keyword evidence="4" id="KW-1017">Isopeptide bond</keyword>
<dbReference type="SUPFAM" id="SSF47459">
    <property type="entry name" value="HLH, helix-loop-helix DNA-binding domain"/>
    <property type="match status" value="1"/>
</dbReference>
<feature type="region of interest" description="Disordered" evidence="16">
    <location>
        <begin position="1795"/>
        <end position="1878"/>
    </location>
</feature>
<sequence length="2884" mass="317231">MEEKQQIILANQDGGTVAGAAPTFFVILKQPGNGKTDQGILVTNRDACALASSVSSPGKSKGKICLPADCTVGGITVTLDNNSMWNEFYHRSTEMILTKQGRRMFPYCRYWITGLDANMKYILVMDISPVDNHRYKWNGRWWEPSGKAEPHVLGRVFIHPESPSTGHYWMHQPVSFYKLKLTNNTLDQEGHIILHSMHRYLPRLHLVPAEKATEVIQLNGPGVHTFTFPQTEFFAVTAYQNIQITQLKIDYNPFAKGFRDDGLNNKPQRDGKQKINSDQEGNGVPGSPGQRARLTEGEGSEIQLTDSDPLSRGHETSGKGLEKPSLSIKRDFLGFMDIDSSLGEAPQLKQEVSESLVANSFEDGSHVTSPLNPNGNFNVVIKEEPLDDYEYEPGECSEGVTVKQEETDEETDVYSNSDDDPILEKQLKRHNKVDNIEADHLSSKWLPSSPSGVAKAKMFKLDAGKMPVVYLEPCAVTKSTVKISELPDNMLSTSRKDRSSVLTELDYLPTYIENSNETGFCLGKESENGLRRHSPDLRVVQKYSSLKEPQWKYSDTSDNTEKILDGSKSSAGDSFVGKEDLGRKRTTVLKISAASKNANANQNAPPNGPGKRGRPRKLKLSKAGRPPKNTGKSLPSTKNTSVGPGSTFPDVKPDLEDVDGVLFVSFESKEALDIHAVDGTTEESSSLQASTINDPGCRARISQLEKELIEDLKALRHKQVIHPSLQEVGLKLNSVDPTMSIDLKYLGVQLPLAPATSFPFWNLTGTNPASPDAGFPFVSRTGKTNDFTKIKGWRGKFHGASASRNEGGNSEGSLKNRSAFCSDKLDEYLENEGKLMETSMGFSSNAPTSPVVYQLPTKSTSYVRTLDSVLKKQSTISPSTSYSLKPHSVPPASRKAKSQNKQATFSGRTKSSYKSILPYPVSPKQKHTHMISGDKVTKNASNNISENQVNNLVVPALDENTFPKQISLRQAHHQQQQQQQGSRPPGLSKSQVKLMDLEDCALWEGKPRTYITEERADVSLTTLLTAQASLKTKPIHTIIRKRAPPCNNDFCRLGCICSSLALEKRQPAHCRRPDCMFGCTCLKRKVVLVKGGSKTKHFQRKAAHREPVFYDNMGEEQREEEEGVKEEEEQLKEKKKRKKLEYTICETEPEQPVRHYPLWVKVEGEVDPEPVYIPTPSVIEPMKPLLLPQPEVLSTAVKGKVLTGIKPARAYTPKPNPVIREEDKDPVYLYFESMMTCARVRVYERKKEEQRQPSPSPSPSFQQQGSCHSSPENCSVKEPDSEQQPLKPITCDLEDDPDKLQEKNQKSSCNEGESSSTSYVHQRSPGGPTKLIEIISDCNWEEDRNKILSILSQHINSNMPQSLKVGSFIIELASQRKSRGEKNPPVYSSRVKISMPSCQDQDDMAEKSGSETPDGPLSPGKMDDISPVQTDALDSVRERLHGGKGLPFYAGLSPAGKLVAYKRKPSSSTSGLIQVASNAKVAASRKPRTLLPSTSNSKATSSSGTTTNRPGKSLKAFVPAKRPIVVVTTAASSSMVTTPTSSLSSVPIILSGIDGSPPVSQRPENAPQIPVATPQVSPNAVKRTGPRLLLIPVQQGSPTLRPVPNTQVQGHRMVLQPVRSPSGMNLFRHPNGQIVQLLPLHQLRGSNSQPNLQPVMFRNPGSVMGIRLPTPSKPSETPPSSTSSSTFPVMNPVIQAVGSSPTMNVITQAPSLLSSGPSFVSQSGTLTLRISPPEPQSFASKTSSETKITYSSGGQPVGTASLIPLQSGSFALLQLPGQKPVPSSILQHVASLQMKRESQNADQKDETSFLKREQETKKALQSGREAVGSEANMIKQNSGASVSEENLTDSLEDGGGPLDEESLAEEGPATVKPSEHDYKDVNEEYGIRNHNSSKEKLTVLEVNTISERAGNITVQSVSNVQLKKLGDVKVEQQKALDHPEEKSDEFPVISKEESKLELSGSKVVEQQSNQQPEAKEKGCGDSLEKETIRERWKKHLKVPLTQKCVRTSQEYKKETNERLIKETKTCQESSDVFQQEQGISDLLGKSETTENAKVLKSECDSWSRISSPAAFSIVPRRASKGSRGEGRFQGHLLLSGERIKPKQEKKGGRSSADFPVLDLEEDDEEDENEKTDDSIDEIVDVVSDYQSEEVDDVEKNNCVEYIEDDEEQVDIETVEELPEEINVAHMKTTAAHTQTFKQSCRTHNSADDKAAERSRKAPSVPLKIKPDYWSEKLQKEAEAFAYYRRTHTANERRRRGEMRDLFEKLKITLGLLHSSKVSKSLILTRAFSEIQGLTDQADKLIGQKNLLTRKRNILIRKVSSLSGKTEEVVLKKLEYIYAKQQALEAQKRKKKMGSDEFDVSPRTSKQQEGSSASSVDLGQMFINSRKGKPLILSRKRDQATENTSPSNTPHTSANIVMTPQGQLLTLKGPLFSGPVVTVSPAVLEADLKPQVTSSAVAQSENDDLFMMPRIVNVTSLATEGGLVDMGGSKYPHEVPDGKPPDHLKNPVRNEDNSCEDLGRISSRGNHRDGRMALGPTQVYLSNKDSDFPQIVDVSSMPEAQEFLPKKIAGDMRGTQHKWKESESRRERLKPKESAFHKLKMKDLKDSSIEMELRKVASAIEEAALDPSELLTNMEDEDDTDETLTSLLNEIAFLNQQLNDDSVSLAELPSSMDTEFPGDARQAFISKLPPGNRATFQVGHLGTGLKELPDVQGESDSVSPLLLHLEDDDFSENEKQLAEPASEPDVLKIVIDSEIKDSLLSHRKACDGGKSTSGVPTEPESVSSPPVLHMKAGLENSSTDTLWRPMPKLAPLGLKVANPSSDSDGQSLKVMPCLAPVAAKVGSVGHKMNLTGNDQECRESKVMPTLAPVVAKLGNSGASPSSTGK</sequence>
<evidence type="ECO:0000256" key="15">
    <source>
        <dbReference type="SAM" id="Coils"/>
    </source>
</evidence>
<dbReference type="InterPro" id="IPR037935">
    <property type="entry name" value="MAX_gene-associated_bHLHzip"/>
</dbReference>
<feature type="compositionally biased region" description="Polar residues" evidence="16">
    <location>
        <begin position="2400"/>
        <end position="2414"/>
    </location>
</feature>
<feature type="compositionally biased region" description="Basic and acidic residues" evidence="16">
    <location>
        <begin position="1933"/>
        <end position="1956"/>
    </location>
</feature>
<evidence type="ECO:0000256" key="12">
    <source>
        <dbReference type="ARBA" id="ARBA00059348"/>
    </source>
</evidence>
<feature type="region of interest" description="Disordered" evidence="16">
    <location>
        <begin position="1933"/>
        <end position="1984"/>
    </location>
</feature>
<dbReference type="Gene3D" id="2.60.40.820">
    <property type="entry name" value="Transcription factor, T-box"/>
    <property type="match status" value="1"/>
</dbReference>
<name>A0A8D0WNM5_PIG</name>
<dbReference type="PANTHER" id="PTHR11267:SF32">
    <property type="entry name" value="MAX GENE-ASSOCIATED PROTEIN"/>
    <property type="match status" value="1"/>
</dbReference>
<evidence type="ECO:0000256" key="4">
    <source>
        <dbReference type="ARBA" id="ARBA00022499"/>
    </source>
</evidence>
<dbReference type="CDD" id="cd20195">
    <property type="entry name" value="T-box_MGA-like"/>
    <property type="match status" value="1"/>
</dbReference>
<feature type="region of interest" description="Disordered" evidence="16">
    <location>
        <begin position="259"/>
        <end position="323"/>
    </location>
</feature>
<dbReference type="PRINTS" id="PR00937">
    <property type="entry name" value="TBOX"/>
</dbReference>
<feature type="region of interest" description="Disordered" evidence="16">
    <location>
        <begin position="2497"/>
        <end position="2531"/>
    </location>
</feature>
<evidence type="ECO:0000313" key="20">
    <source>
        <dbReference type="Proteomes" id="UP000694570"/>
    </source>
</evidence>
<feature type="region of interest" description="Disordered" evidence="16">
    <location>
        <begin position="1376"/>
        <end position="1427"/>
    </location>
</feature>
<dbReference type="Proteomes" id="UP000694570">
    <property type="component" value="Unplaced"/>
</dbReference>
<keyword evidence="10" id="KW-0804">Transcription</keyword>
<feature type="region of interest" description="Disordered" evidence="16">
    <location>
        <begin position="551"/>
        <end position="579"/>
    </location>
</feature>
<dbReference type="SMART" id="SM00353">
    <property type="entry name" value="HLH"/>
    <property type="match status" value="1"/>
</dbReference>
<comment type="function">
    <text evidence="12">Functions as a dual-specificity transcription factor, regulating the expression of both MAX-network and T-box family target genes. Functions as a repressor or an activator. Binds to 5'-AATTTCACACCTAGGTGTGAAATT-3' core sequence and seems to regulate MYC-MAX target genes. Suppresses transcriptional activation by MYC and inhibits MYC-dependent cell transformation. Function activated by heterodimerization with MAX. This heterodimerization serves the dual function of both generating an E-box-binding heterodimer and simultaneously blocking interaction of a corepressor.</text>
</comment>
<protein>
    <recommendedName>
        <fullName evidence="13">MAX gene-associated protein</fullName>
    </recommendedName>
</protein>
<feature type="region of interest" description="Disordered" evidence="16">
    <location>
        <begin position="2763"/>
        <end position="2786"/>
    </location>
</feature>
<evidence type="ECO:0000256" key="14">
    <source>
        <dbReference type="PROSITE-ProRule" id="PRU00201"/>
    </source>
</evidence>
<evidence type="ECO:0000259" key="18">
    <source>
        <dbReference type="PROSITE" id="PS50888"/>
    </source>
</evidence>
<dbReference type="PANTHER" id="PTHR11267">
    <property type="entry name" value="T-BOX PROTEIN-RELATED"/>
    <property type="match status" value="1"/>
</dbReference>
<dbReference type="InterPro" id="IPR036638">
    <property type="entry name" value="HLH_DNA-bd_sf"/>
</dbReference>
<feature type="region of interest" description="Disordered" evidence="16">
    <location>
        <begin position="2394"/>
        <end position="2414"/>
    </location>
</feature>
<dbReference type="GO" id="GO:0071339">
    <property type="term" value="C:MLL1 complex"/>
    <property type="evidence" value="ECO:0007669"/>
    <property type="project" value="InterPro"/>
</dbReference>
<keyword evidence="3" id="KW-0678">Repressor</keyword>
<dbReference type="InterPro" id="IPR011598">
    <property type="entry name" value="bHLH_dom"/>
</dbReference>
<feature type="region of interest" description="Disordered" evidence="16">
    <location>
        <begin position="2073"/>
        <end position="2134"/>
    </location>
</feature>
<feature type="compositionally biased region" description="Low complexity" evidence="16">
    <location>
        <begin position="1669"/>
        <end position="1688"/>
    </location>
</feature>
<dbReference type="SMART" id="SM00425">
    <property type="entry name" value="TBOX"/>
    <property type="match status" value="1"/>
</dbReference>
<evidence type="ECO:0000256" key="2">
    <source>
        <dbReference type="ARBA" id="ARBA00022481"/>
    </source>
</evidence>
<feature type="compositionally biased region" description="Polar residues" evidence="16">
    <location>
        <begin position="630"/>
        <end position="644"/>
    </location>
</feature>
<feature type="compositionally biased region" description="Acidic residues" evidence="16">
    <location>
        <begin position="2118"/>
        <end position="2134"/>
    </location>
</feature>
<keyword evidence="9 14" id="KW-0238">DNA-binding</keyword>
<keyword evidence="6" id="KW-0832">Ubl conjugation</keyword>
<evidence type="ECO:0000256" key="1">
    <source>
        <dbReference type="ARBA" id="ARBA00004123"/>
    </source>
</evidence>
<feature type="compositionally biased region" description="Polar residues" evidence="16">
    <location>
        <begin position="899"/>
        <end position="909"/>
    </location>
</feature>
<dbReference type="Gene3D" id="4.10.280.10">
    <property type="entry name" value="Helix-loop-helix DNA-binding domain"/>
    <property type="match status" value="1"/>
</dbReference>
<feature type="region of interest" description="Disordered" evidence="16">
    <location>
        <begin position="874"/>
        <end position="909"/>
    </location>
</feature>
<dbReference type="Pfam" id="PF16059">
    <property type="entry name" value="MGA_dom"/>
    <property type="match status" value="1"/>
</dbReference>
<organism evidence="19 20">
    <name type="scientific">Sus scrofa</name>
    <name type="common">Pig</name>
    <dbReference type="NCBI Taxonomy" id="9823"/>
    <lineage>
        <taxon>Eukaryota</taxon>
        <taxon>Metazoa</taxon>
        <taxon>Chordata</taxon>
        <taxon>Craniata</taxon>
        <taxon>Vertebrata</taxon>
        <taxon>Euteleostomi</taxon>
        <taxon>Mammalia</taxon>
        <taxon>Eutheria</taxon>
        <taxon>Laurasiatheria</taxon>
        <taxon>Artiodactyla</taxon>
        <taxon>Suina</taxon>
        <taxon>Suidae</taxon>
        <taxon>Sus</taxon>
    </lineage>
</organism>
<dbReference type="GO" id="GO:0045893">
    <property type="term" value="P:positive regulation of DNA-templated transcription"/>
    <property type="evidence" value="ECO:0007669"/>
    <property type="project" value="InterPro"/>
</dbReference>
<feature type="region of interest" description="Disordered" evidence="16">
    <location>
        <begin position="1557"/>
        <end position="1580"/>
    </location>
</feature>
<proteinExistence type="predicted"/>
<feature type="compositionally biased region" description="Low complexity" evidence="16">
    <location>
        <begin position="1493"/>
        <end position="1507"/>
    </location>
</feature>
<keyword evidence="5" id="KW-0597">Phosphoprotein</keyword>
<dbReference type="FunFam" id="4.10.280.10:FF:000040">
    <property type="entry name" value="MAX gene-associated protein isoform X1"/>
    <property type="match status" value="1"/>
</dbReference>
<feature type="region of interest" description="Disordered" evidence="16">
    <location>
        <begin position="593"/>
        <end position="653"/>
    </location>
</feature>
<feature type="compositionally biased region" description="Polar residues" evidence="16">
    <location>
        <begin position="874"/>
        <end position="883"/>
    </location>
</feature>
<evidence type="ECO:0000256" key="3">
    <source>
        <dbReference type="ARBA" id="ARBA00022491"/>
    </source>
</evidence>
<feature type="compositionally biased region" description="Basic and acidic residues" evidence="16">
    <location>
        <begin position="2497"/>
        <end position="2511"/>
    </location>
</feature>
<feature type="compositionally biased region" description="Basic and acidic residues" evidence="16">
    <location>
        <begin position="259"/>
        <end position="277"/>
    </location>
</feature>
<evidence type="ECO:0000256" key="8">
    <source>
        <dbReference type="ARBA" id="ARBA00023054"/>
    </source>
</evidence>
<dbReference type="InterPro" id="IPR018186">
    <property type="entry name" value="TF_T-box_CS"/>
</dbReference>
<dbReference type="InterPro" id="IPR001699">
    <property type="entry name" value="TF_T-box"/>
</dbReference>
<evidence type="ECO:0000256" key="6">
    <source>
        <dbReference type="ARBA" id="ARBA00022843"/>
    </source>
</evidence>
<feature type="domain" description="T-box" evidence="17">
    <location>
        <begin position="79"/>
        <end position="260"/>
    </location>
</feature>
<keyword evidence="8 15" id="KW-0175">Coiled coil</keyword>
<evidence type="ECO:0000256" key="7">
    <source>
        <dbReference type="ARBA" id="ARBA00023015"/>
    </source>
</evidence>
<feature type="compositionally biased region" description="Polar residues" evidence="16">
    <location>
        <begin position="2361"/>
        <end position="2376"/>
    </location>
</feature>
<evidence type="ECO:0000259" key="17">
    <source>
        <dbReference type="PROSITE" id="PS50252"/>
    </source>
</evidence>
<feature type="compositionally biased region" description="Polar residues" evidence="16">
    <location>
        <begin position="1737"/>
        <end position="1753"/>
    </location>
</feature>
<feature type="region of interest" description="Disordered" evidence="16">
    <location>
        <begin position="1469"/>
        <end position="1513"/>
    </location>
</feature>
<dbReference type="GO" id="GO:0000978">
    <property type="term" value="F:RNA polymerase II cis-regulatory region sequence-specific DNA binding"/>
    <property type="evidence" value="ECO:0007669"/>
    <property type="project" value="InterPro"/>
</dbReference>
<evidence type="ECO:0000256" key="10">
    <source>
        <dbReference type="ARBA" id="ARBA00023163"/>
    </source>
</evidence>
<comment type="caution">
    <text evidence="14">Lacks conserved residue(s) required for the propagation of feature annotation.</text>
</comment>
<keyword evidence="7" id="KW-0805">Transcription regulation</keyword>
<dbReference type="PROSITE" id="PS50888">
    <property type="entry name" value="BHLH"/>
    <property type="match status" value="1"/>
</dbReference>
<feature type="domain" description="BHLH" evidence="18">
    <location>
        <begin position="2242"/>
        <end position="2293"/>
    </location>
</feature>
<dbReference type="PROSITE" id="PS50252">
    <property type="entry name" value="TBOX_3"/>
    <property type="match status" value="1"/>
</dbReference>
<feature type="compositionally biased region" description="Low complexity" evidence="16">
    <location>
        <begin position="593"/>
        <end position="605"/>
    </location>
</feature>
<dbReference type="InterPro" id="IPR046360">
    <property type="entry name" value="T-box_DNA-bd"/>
</dbReference>
<feature type="compositionally biased region" description="Basic and acidic residues" evidence="16">
    <location>
        <begin position="1973"/>
        <end position="1984"/>
    </location>
</feature>
<dbReference type="PROSITE" id="PS01264">
    <property type="entry name" value="TBOX_2"/>
    <property type="match status" value="1"/>
</dbReference>
<feature type="compositionally biased region" description="Acidic residues" evidence="16">
    <location>
        <begin position="1846"/>
        <end position="1864"/>
    </location>
</feature>
<feature type="compositionally biased region" description="Basic and acidic residues" evidence="16">
    <location>
        <begin position="2097"/>
        <end position="2107"/>
    </location>
</feature>
<reference evidence="19" key="1">
    <citation type="submission" date="2025-08" db="UniProtKB">
        <authorList>
            <consortium name="Ensembl"/>
        </authorList>
    </citation>
    <scope>IDENTIFICATION</scope>
</reference>
<feature type="region of interest" description="Disordered" evidence="16">
    <location>
        <begin position="968"/>
        <end position="989"/>
    </location>
</feature>
<dbReference type="InterPro" id="IPR036960">
    <property type="entry name" value="T-box_sf"/>
</dbReference>
<dbReference type="CDD" id="cd18911">
    <property type="entry name" value="bHLHzip_MGA"/>
    <property type="match status" value="1"/>
</dbReference>
<feature type="compositionally biased region" description="Basic and acidic residues" evidence="16">
    <location>
        <begin position="1795"/>
        <end position="1818"/>
    </location>
</feature>
<feature type="compositionally biased region" description="Polar residues" evidence="16">
    <location>
        <begin position="1834"/>
        <end position="1845"/>
    </location>
</feature>
<dbReference type="FunFam" id="2.60.40.820:FF:000009">
    <property type="entry name" value="MAX gene-associated protein isoform X1"/>
    <property type="match status" value="1"/>
</dbReference>
<feature type="compositionally biased region" description="Basic residues" evidence="16">
    <location>
        <begin position="611"/>
        <end position="622"/>
    </location>
</feature>